<proteinExistence type="predicted"/>
<organism evidence="9 10">
    <name type="scientific">Pseudomonas mangrovi</name>
    <dbReference type="NCBI Taxonomy" id="2161748"/>
    <lineage>
        <taxon>Bacteria</taxon>
        <taxon>Pseudomonadati</taxon>
        <taxon>Pseudomonadota</taxon>
        <taxon>Gammaproteobacteria</taxon>
        <taxon>Pseudomonadales</taxon>
        <taxon>Pseudomonadaceae</taxon>
        <taxon>Pseudomonas</taxon>
    </lineage>
</organism>
<dbReference type="NCBIfam" id="NF033216">
    <property type="entry name" value="lipo_YgdI_YgdR"/>
    <property type="match status" value="1"/>
</dbReference>
<dbReference type="EMBL" id="QASN01000020">
    <property type="protein sequence ID" value="PTU73483.1"/>
    <property type="molecule type" value="Genomic_DNA"/>
</dbReference>
<dbReference type="Gene3D" id="2.30.30.100">
    <property type="match status" value="1"/>
</dbReference>
<comment type="caution">
    <text evidence="9">The sequence shown here is derived from an EMBL/GenBank/DDBJ whole genome shotgun (WGS) entry which is preliminary data.</text>
</comment>
<evidence type="ECO:0000256" key="1">
    <source>
        <dbReference type="ARBA" id="ARBA00022475"/>
    </source>
</evidence>
<dbReference type="AlphaFoldDB" id="A0A2T5P6Y3"/>
<feature type="chain" id="PRO_5015743686" evidence="7">
    <location>
        <begin position="19"/>
        <end position="69"/>
    </location>
</feature>
<feature type="region of interest" description="Disordered" evidence="6">
    <location>
        <begin position="48"/>
        <end position="69"/>
    </location>
</feature>
<evidence type="ECO:0000313" key="9">
    <source>
        <dbReference type="EMBL" id="PTU73483.1"/>
    </source>
</evidence>
<keyword evidence="10" id="KW-1185">Reference proteome</keyword>
<evidence type="ECO:0000256" key="6">
    <source>
        <dbReference type="SAM" id="MobiDB-lite"/>
    </source>
</evidence>
<evidence type="ECO:0000256" key="5">
    <source>
        <dbReference type="ARBA" id="ARBA00023288"/>
    </source>
</evidence>
<accession>A0A2T5P6Y3</accession>
<evidence type="ECO:0000256" key="7">
    <source>
        <dbReference type="SAM" id="SignalP"/>
    </source>
</evidence>
<dbReference type="Pfam" id="PF06004">
    <property type="entry name" value="DUF903"/>
    <property type="match status" value="1"/>
</dbReference>
<reference evidence="9 10" key="1">
    <citation type="submission" date="2018-04" db="EMBL/GenBank/DDBJ databases">
        <title>Pseudomonas sp. nov., isolated from mangrove soil.</title>
        <authorList>
            <person name="Chen C."/>
        </authorList>
    </citation>
    <scope>NUCLEOTIDE SEQUENCE [LARGE SCALE GENOMIC DNA]</scope>
    <source>
        <strain evidence="9 10">TC-11</strain>
    </source>
</reference>
<keyword evidence="2 7" id="KW-0732">Signal</keyword>
<evidence type="ECO:0000256" key="3">
    <source>
        <dbReference type="ARBA" id="ARBA00023136"/>
    </source>
</evidence>
<evidence type="ECO:0000256" key="4">
    <source>
        <dbReference type="ARBA" id="ARBA00023139"/>
    </source>
</evidence>
<feature type="compositionally biased region" description="Polar residues" evidence="6">
    <location>
        <begin position="58"/>
        <end position="69"/>
    </location>
</feature>
<protein>
    <submittedName>
        <fullName evidence="9">YgdI/YgdR family lipoprotein</fullName>
    </submittedName>
</protein>
<dbReference type="Proteomes" id="UP000244064">
    <property type="component" value="Unassembled WGS sequence"/>
</dbReference>
<evidence type="ECO:0000259" key="8">
    <source>
        <dbReference type="Pfam" id="PF06004"/>
    </source>
</evidence>
<evidence type="ECO:0000256" key="2">
    <source>
        <dbReference type="ARBA" id="ARBA00022729"/>
    </source>
</evidence>
<dbReference type="RefSeq" id="WP_108107929.1">
    <property type="nucleotide sequence ID" value="NZ_QASN01000020.1"/>
</dbReference>
<feature type="domain" description="Lipoprotein YgdI/YgdR-like SH3-like" evidence="8">
    <location>
        <begin position="21"/>
        <end position="68"/>
    </location>
</feature>
<dbReference type="OrthoDB" id="6520455at2"/>
<keyword evidence="1" id="KW-1003">Cell membrane</keyword>
<dbReference type="PROSITE" id="PS51257">
    <property type="entry name" value="PROKAR_LIPOPROTEIN"/>
    <property type="match status" value="1"/>
</dbReference>
<sequence>MKHLILAAFLAVGLAGCASEYLIITDDGTVHTSEGKPYMDSDSGLLEFEDSDGRKHQIPQNTVRSVIER</sequence>
<keyword evidence="3" id="KW-0472">Membrane</keyword>
<keyword evidence="4" id="KW-0564">Palmitate</keyword>
<dbReference type="InterPro" id="IPR010305">
    <property type="entry name" value="YgdI/YgdR-like"/>
</dbReference>
<evidence type="ECO:0000313" key="10">
    <source>
        <dbReference type="Proteomes" id="UP000244064"/>
    </source>
</evidence>
<keyword evidence="5 9" id="KW-0449">Lipoprotein</keyword>
<name>A0A2T5P6Y3_9PSED</name>
<feature type="signal peptide" evidence="7">
    <location>
        <begin position="1"/>
        <end position="18"/>
    </location>
</feature>
<dbReference type="PANTHER" id="PTHR37011:SF1">
    <property type="entry name" value="POT FAMILY PEPTIDE TRANSPORT PROTEIN"/>
    <property type="match status" value="1"/>
</dbReference>
<dbReference type="PANTHER" id="PTHR37011">
    <property type="entry name" value="POT FAMILY PEPTIDE TRANSPORT PROTEIN-RELATED"/>
    <property type="match status" value="1"/>
</dbReference>
<dbReference type="InterPro" id="IPR047807">
    <property type="entry name" value="YgdI/YgdR-like_SH3-like"/>
</dbReference>
<dbReference type="SUPFAM" id="SSF50182">
    <property type="entry name" value="Sm-like ribonucleoproteins"/>
    <property type="match status" value="1"/>
</dbReference>
<gene>
    <name evidence="9" type="ORF">DBO85_14240</name>
</gene>
<dbReference type="InterPro" id="IPR010920">
    <property type="entry name" value="LSM_dom_sf"/>
</dbReference>